<dbReference type="GO" id="GO:0006508">
    <property type="term" value="P:proteolysis"/>
    <property type="evidence" value="ECO:0007669"/>
    <property type="project" value="UniProtKB-KW"/>
</dbReference>
<evidence type="ECO:0000256" key="5">
    <source>
        <dbReference type="ARBA" id="ARBA00022679"/>
    </source>
</evidence>
<dbReference type="AlphaFoldDB" id="A0A4P6UV88"/>
<accession>A0A4P6UV88</accession>
<dbReference type="Proteomes" id="UP000291151">
    <property type="component" value="Chromosome"/>
</dbReference>
<keyword evidence="21" id="KW-1185">Reference proteome</keyword>
<protein>
    <submittedName>
        <fullName evidence="20">Penicillin-binding protein</fullName>
    </submittedName>
</protein>
<dbReference type="Pfam" id="PF00912">
    <property type="entry name" value="Transgly"/>
    <property type="match status" value="1"/>
</dbReference>
<keyword evidence="6 17" id="KW-0812">Transmembrane</keyword>
<evidence type="ECO:0000256" key="6">
    <source>
        <dbReference type="ARBA" id="ARBA00022692"/>
    </source>
</evidence>
<evidence type="ECO:0000313" key="21">
    <source>
        <dbReference type="Proteomes" id="UP000291151"/>
    </source>
</evidence>
<proteinExistence type="predicted"/>
<feature type="domain" description="Glycosyl transferase family 51" evidence="19">
    <location>
        <begin position="87"/>
        <end position="272"/>
    </location>
</feature>
<keyword evidence="3" id="KW-0645">Protease</keyword>
<evidence type="ECO:0000259" key="19">
    <source>
        <dbReference type="Pfam" id="PF00912"/>
    </source>
</evidence>
<dbReference type="Gene3D" id="3.40.710.10">
    <property type="entry name" value="DD-peptidase/beta-lactamase superfamily"/>
    <property type="match status" value="1"/>
</dbReference>
<feature type="compositionally biased region" description="Polar residues" evidence="16">
    <location>
        <begin position="921"/>
        <end position="945"/>
    </location>
</feature>
<dbReference type="GO" id="GO:0009252">
    <property type="term" value="P:peptidoglycan biosynthetic process"/>
    <property type="evidence" value="ECO:0007669"/>
    <property type="project" value="UniProtKB-KW"/>
</dbReference>
<evidence type="ECO:0000256" key="14">
    <source>
        <dbReference type="ARBA" id="ARBA00034000"/>
    </source>
</evidence>
<keyword evidence="8" id="KW-0133">Cell shape</keyword>
<evidence type="ECO:0000256" key="10">
    <source>
        <dbReference type="ARBA" id="ARBA00022989"/>
    </source>
</evidence>
<dbReference type="GO" id="GO:0071555">
    <property type="term" value="P:cell wall organization"/>
    <property type="evidence" value="ECO:0007669"/>
    <property type="project" value="UniProtKB-KW"/>
</dbReference>
<keyword evidence="2" id="KW-0121">Carboxypeptidase</keyword>
<keyword evidence="12" id="KW-0511">Multifunctional enzyme</keyword>
<feature type="transmembrane region" description="Helical" evidence="17">
    <location>
        <begin position="21"/>
        <end position="51"/>
    </location>
</feature>
<evidence type="ECO:0000256" key="16">
    <source>
        <dbReference type="SAM" id="MobiDB-lite"/>
    </source>
</evidence>
<comment type="catalytic activity">
    <reaction evidence="14">
        <text>Preferential cleavage: (Ac)2-L-Lys-D-Ala-|-D-Ala. Also transpeptidation of peptidyl-alanyl moieties that are N-acyl substituents of D-alanine.</text>
        <dbReference type="EC" id="3.4.16.4"/>
    </reaction>
</comment>
<evidence type="ECO:0000256" key="12">
    <source>
        <dbReference type="ARBA" id="ARBA00023268"/>
    </source>
</evidence>
<dbReference type="GO" id="GO:0009002">
    <property type="term" value="F:serine-type D-Ala-D-Ala carboxypeptidase activity"/>
    <property type="evidence" value="ECO:0007669"/>
    <property type="project" value="UniProtKB-EC"/>
</dbReference>
<dbReference type="GO" id="GO:0008360">
    <property type="term" value="P:regulation of cell shape"/>
    <property type="evidence" value="ECO:0007669"/>
    <property type="project" value="UniProtKB-KW"/>
</dbReference>
<evidence type="ECO:0000256" key="15">
    <source>
        <dbReference type="ARBA" id="ARBA00049902"/>
    </source>
</evidence>
<name>A0A4P6UV88_9BACL</name>
<keyword evidence="5" id="KW-0808">Transferase</keyword>
<evidence type="ECO:0000256" key="2">
    <source>
        <dbReference type="ARBA" id="ARBA00022645"/>
    </source>
</evidence>
<evidence type="ECO:0000256" key="13">
    <source>
        <dbReference type="ARBA" id="ARBA00023316"/>
    </source>
</evidence>
<dbReference type="PANTHER" id="PTHR32282">
    <property type="entry name" value="BINDING PROTEIN TRANSPEPTIDASE, PUTATIVE-RELATED"/>
    <property type="match status" value="1"/>
</dbReference>
<evidence type="ECO:0000256" key="1">
    <source>
        <dbReference type="ARBA" id="ARBA00022475"/>
    </source>
</evidence>
<feature type="region of interest" description="Disordered" evidence="16">
    <location>
        <begin position="897"/>
        <end position="945"/>
    </location>
</feature>
<evidence type="ECO:0000256" key="7">
    <source>
        <dbReference type="ARBA" id="ARBA00022801"/>
    </source>
</evidence>
<comment type="catalytic activity">
    <reaction evidence="15">
        <text>[GlcNAc-(1-&gt;4)-Mur2Ac(oyl-L-Ala-gamma-D-Glu-L-Lys-D-Ala-D-Ala)](n)-di-trans,octa-cis-undecaprenyl diphosphate + beta-D-GlcNAc-(1-&gt;4)-Mur2Ac(oyl-L-Ala-gamma-D-Glu-L-Lys-D-Ala-D-Ala)-di-trans,octa-cis-undecaprenyl diphosphate = [GlcNAc-(1-&gt;4)-Mur2Ac(oyl-L-Ala-gamma-D-Glu-L-Lys-D-Ala-D-Ala)](n+1)-di-trans,octa-cis-undecaprenyl diphosphate + di-trans,octa-cis-undecaprenyl diphosphate + H(+)</text>
        <dbReference type="Rhea" id="RHEA:23708"/>
        <dbReference type="Rhea" id="RHEA-COMP:9602"/>
        <dbReference type="Rhea" id="RHEA-COMP:9603"/>
        <dbReference type="ChEBI" id="CHEBI:15378"/>
        <dbReference type="ChEBI" id="CHEBI:58405"/>
        <dbReference type="ChEBI" id="CHEBI:60033"/>
        <dbReference type="ChEBI" id="CHEBI:78435"/>
        <dbReference type="EC" id="2.4.99.28"/>
    </reaction>
</comment>
<dbReference type="Gene3D" id="3.90.1310.40">
    <property type="match status" value="1"/>
</dbReference>
<keyword evidence="7" id="KW-0378">Hydrolase</keyword>
<dbReference type="SUPFAM" id="SSF56601">
    <property type="entry name" value="beta-lactamase/transpeptidase-like"/>
    <property type="match status" value="1"/>
</dbReference>
<dbReference type="Pfam" id="PF00905">
    <property type="entry name" value="Transpeptidase"/>
    <property type="match status" value="1"/>
</dbReference>
<evidence type="ECO:0000256" key="3">
    <source>
        <dbReference type="ARBA" id="ARBA00022670"/>
    </source>
</evidence>
<sequence length="945" mass="106118">MNEKIDTIATSNRIRKLRITLGVIWNLGLVFFIMFLIGFVFMFSIGVGYFASLVKDEPLYTKEQMRKQIYNYEETSEMYFAGNVYFGKIRTDLERKKTTLDQVSPILIKAVLATEDEYFYEHNGIVPKAVFRGLLQDFTNASTQTGGSTLTQQLIKNQILTNEVSYERKARELLLALRLEHFMTKDEILEAYLNIIPYGRNASGRNIAGVETAAQGIFGISASELNLAQAAYIAGIPQAPFSYTPYMQSGKLKSEEGLKPGIERMKTVLYRMKQAGYITEKEYEETLKYDITKDFKEPETQKVKYPYLTFEIERRAKEIMARILAEKDGIDPERLDEEENLYEKYIILADRDIRSGGYRVYTTIDKKLYDAMNKAAEDFKYYGHTYTKKEIDQETKQEMEVPDPVQVGSILIENKTGRILSFVGGRDFEITELNHATQAYRPNGSTMKPLLVYGPAIEYGLIGAGSPVVDVKFSYRGWAPTNYIASEERGIIPAREALAHSQNLTAIRLYDQIIDRRPAELLEKMGFTKLTKGDYENLSAAIGAIEYGTTVEENTNAFATFANGGKFIDAYMIEKIEDVGGNIIYQHEPEPVEVFSEETSYIITDMMRDVFEYGTGMKARSTLKFSSDFAGKTGTTQEYKDVWLIGYNPNVSLGVWLGYDQPRTLYQFNNIYFQPSTRINLLWASLMNAAYDVNPEFIGTKEKFQKPEGVVNASFCGISGMAPSKACSDAGLVRSDLFIRKFVPTATDNSFISSDTKTVNINGETYLALDSTPQEFTYPASGISLNQEFIKKILGRLGGNPEKLLGKDILKVANAKTFHPDQTAPQPVSVIVQGNVLSWSPSASNDVVGYRIYDLTGGGKKLLASVRSGATRSITVGNGLFGVVAVDITGLESPISQTQITSDGIEENPKTNEPIEHEQPANENENQELQLQSYHSNSQKTQHKR</sequence>
<dbReference type="RefSeq" id="WP_208652251.1">
    <property type="nucleotide sequence ID" value="NZ_CP036528.1"/>
</dbReference>
<dbReference type="EMBL" id="CP036528">
    <property type="protein sequence ID" value="QBK27203.1"/>
    <property type="molecule type" value="Genomic_DNA"/>
</dbReference>
<dbReference type="Gene3D" id="1.10.3810.10">
    <property type="entry name" value="Biosynthetic peptidoglycan transglycosylase-like"/>
    <property type="match status" value="1"/>
</dbReference>
<evidence type="ECO:0000256" key="4">
    <source>
        <dbReference type="ARBA" id="ARBA00022676"/>
    </source>
</evidence>
<dbReference type="InterPro" id="IPR023346">
    <property type="entry name" value="Lysozyme-like_dom_sf"/>
</dbReference>
<evidence type="ECO:0000259" key="18">
    <source>
        <dbReference type="Pfam" id="PF00905"/>
    </source>
</evidence>
<evidence type="ECO:0000256" key="9">
    <source>
        <dbReference type="ARBA" id="ARBA00022984"/>
    </source>
</evidence>
<dbReference type="SUPFAM" id="SSF53955">
    <property type="entry name" value="Lysozyme-like"/>
    <property type="match status" value="1"/>
</dbReference>
<keyword evidence="11 17" id="KW-0472">Membrane</keyword>
<feature type="compositionally biased region" description="Basic and acidic residues" evidence="16">
    <location>
        <begin position="907"/>
        <end position="920"/>
    </location>
</feature>
<evidence type="ECO:0000256" key="11">
    <source>
        <dbReference type="ARBA" id="ARBA00023136"/>
    </source>
</evidence>
<keyword evidence="9" id="KW-0573">Peptidoglycan synthesis</keyword>
<keyword evidence="1" id="KW-1003">Cell membrane</keyword>
<organism evidence="20 21">
    <name type="scientific">Ureibacillus thermophilus</name>
    <dbReference type="NCBI Taxonomy" id="367743"/>
    <lineage>
        <taxon>Bacteria</taxon>
        <taxon>Bacillati</taxon>
        <taxon>Bacillota</taxon>
        <taxon>Bacilli</taxon>
        <taxon>Bacillales</taxon>
        <taxon>Caryophanaceae</taxon>
        <taxon>Ureibacillus</taxon>
    </lineage>
</organism>
<dbReference type="KEGG" id="uth:DKZ56_12120"/>
<dbReference type="InterPro" id="IPR012338">
    <property type="entry name" value="Beta-lactam/transpept-like"/>
</dbReference>
<evidence type="ECO:0000256" key="17">
    <source>
        <dbReference type="SAM" id="Phobius"/>
    </source>
</evidence>
<dbReference type="GO" id="GO:0008955">
    <property type="term" value="F:peptidoglycan glycosyltransferase activity"/>
    <property type="evidence" value="ECO:0007669"/>
    <property type="project" value="UniProtKB-EC"/>
</dbReference>
<gene>
    <name evidence="20" type="ORF">DKZ56_12120</name>
</gene>
<dbReference type="InterPro" id="IPR050396">
    <property type="entry name" value="Glycosyltr_51/Transpeptidase"/>
</dbReference>
<keyword evidence="10 17" id="KW-1133">Transmembrane helix</keyword>
<feature type="domain" description="Penicillin-binding protein transpeptidase" evidence="18">
    <location>
        <begin position="410"/>
        <end position="650"/>
    </location>
</feature>
<evidence type="ECO:0000256" key="8">
    <source>
        <dbReference type="ARBA" id="ARBA00022960"/>
    </source>
</evidence>
<dbReference type="InterPro" id="IPR036950">
    <property type="entry name" value="PBP_transglycosylase"/>
</dbReference>
<reference evidence="20 21" key="1">
    <citation type="submission" date="2019-02" db="EMBL/GenBank/DDBJ databases">
        <title>Ureibacillus thermophilus.</title>
        <authorList>
            <person name="Sunny J.S."/>
            <person name="Natarajan A."/>
            <person name="Saleena L.M."/>
        </authorList>
    </citation>
    <scope>NUCLEOTIDE SEQUENCE [LARGE SCALE GENOMIC DNA]</scope>
    <source>
        <strain evidence="20 21">LM102</strain>
    </source>
</reference>
<dbReference type="GO" id="GO:0030288">
    <property type="term" value="C:outer membrane-bounded periplasmic space"/>
    <property type="evidence" value="ECO:0007669"/>
    <property type="project" value="TreeGrafter"/>
</dbReference>
<dbReference type="GO" id="GO:0008658">
    <property type="term" value="F:penicillin binding"/>
    <property type="evidence" value="ECO:0007669"/>
    <property type="project" value="InterPro"/>
</dbReference>
<keyword evidence="4" id="KW-0328">Glycosyltransferase</keyword>
<dbReference type="InterPro" id="IPR001460">
    <property type="entry name" value="PCN-bd_Tpept"/>
</dbReference>
<evidence type="ECO:0000313" key="20">
    <source>
        <dbReference type="EMBL" id="QBK27203.1"/>
    </source>
</evidence>
<dbReference type="PANTHER" id="PTHR32282:SF32">
    <property type="entry name" value="PENICILLIN-BINDING PROTEIN 2A"/>
    <property type="match status" value="1"/>
</dbReference>
<dbReference type="InterPro" id="IPR001264">
    <property type="entry name" value="Glyco_trans_51"/>
</dbReference>
<keyword evidence="13" id="KW-0961">Cell wall biogenesis/degradation</keyword>